<dbReference type="PROSITE" id="PS00498">
    <property type="entry name" value="TYROSINASE_2"/>
    <property type="match status" value="1"/>
</dbReference>
<name>A0A6A5QQA4_AMPQU</name>
<reference evidence="5" key="1">
    <citation type="journal article" date="2020" name="Stud. Mycol.">
        <title>101 Dothideomycetes genomes: a test case for predicting lifestyles and emergence of pathogens.</title>
        <authorList>
            <person name="Haridas S."/>
            <person name="Albert R."/>
            <person name="Binder M."/>
            <person name="Bloem J."/>
            <person name="Labutti K."/>
            <person name="Salamov A."/>
            <person name="Andreopoulos B."/>
            <person name="Baker S."/>
            <person name="Barry K."/>
            <person name="Bills G."/>
            <person name="Bluhm B."/>
            <person name="Cannon C."/>
            <person name="Castanera R."/>
            <person name="Culley D."/>
            <person name="Daum C."/>
            <person name="Ezra D."/>
            <person name="Gonzalez J."/>
            <person name="Henrissat B."/>
            <person name="Kuo A."/>
            <person name="Liang C."/>
            <person name="Lipzen A."/>
            <person name="Lutzoni F."/>
            <person name="Magnuson J."/>
            <person name="Mondo S."/>
            <person name="Nolan M."/>
            <person name="Ohm R."/>
            <person name="Pangilinan J."/>
            <person name="Park H.-J."/>
            <person name="Ramirez L."/>
            <person name="Alfaro M."/>
            <person name="Sun H."/>
            <person name="Tritt A."/>
            <person name="Yoshinaga Y."/>
            <person name="Zwiers L.-H."/>
            <person name="Turgeon B."/>
            <person name="Goodwin S."/>
            <person name="Spatafora J."/>
            <person name="Crous P."/>
            <person name="Grigoriev I."/>
        </authorList>
    </citation>
    <scope>NUCLEOTIDE SEQUENCE</scope>
    <source>
        <strain evidence="5">HMLAC05119</strain>
    </source>
</reference>
<evidence type="ECO:0000313" key="5">
    <source>
        <dbReference type="EMBL" id="KAF1917038.1"/>
    </source>
</evidence>
<dbReference type="PROSITE" id="PS00497">
    <property type="entry name" value="TYROSINASE_1"/>
    <property type="match status" value="1"/>
</dbReference>
<dbReference type="EMBL" id="ML979135">
    <property type="protein sequence ID" value="KAF1917038.1"/>
    <property type="molecule type" value="Genomic_DNA"/>
</dbReference>
<gene>
    <name evidence="5" type="ORF">BDU57DRAFT_557120</name>
</gene>
<dbReference type="InterPro" id="IPR008922">
    <property type="entry name" value="Di-copper_centre_dom_sf"/>
</dbReference>
<dbReference type="PRINTS" id="PR00092">
    <property type="entry name" value="TYROSINASE"/>
</dbReference>
<dbReference type="Proteomes" id="UP000800096">
    <property type="component" value="Unassembled WGS sequence"/>
</dbReference>
<dbReference type="PANTHER" id="PTHR11474">
    <property type="entry name" value="TYROSINASE FAMILY MEMBER"/>
    <property type="match status" value="1"/>
</dbReference>
<dbReference type="OrthoDB" id="6132182at2759"/>
<keyword evidence="6" id="KW-1185">Reference proteome</keyword>
<evidence type="ECO:0000256" key="1">
    <source>
        <dbReference type="ARBA" id="ARBA00022723"/>
    </source>
</evidence>
<proteinExistence type="predicted"/>
<feature type="domain" description="Tyrosinase copper-binding" evidence="4">
    <location>
        <begin position="239"/>
        <end position="250"/>
    </location>
</feature>
<dbReference type="Gene3D" id="1.10.1280.10">
    <property type="entry name" value="Di-copper center containing domain from catechol oxidase"/>
    <property type="match status" value="1"/>
</dbReference>
<organism evidence="5 6">
    <name type="scientific">Ampelomyces quisqualis</name>
    <name type="common">Powdery mildew agent</name>
    <dbReference type="NCBI Taxonomy" id="50730"/>
    <lineage>
        <taxon>Eukaryota</taxon>
        <taxon>Fungi</taxon>
        <taxon>Dikarya</taxon>
        <taxon>Ascomycota</taxon>
        <taxon>Pezizomycotina</taxon>
        <taxon>Dothideomycetes</taxon>
        <taxon>Pleosporomycetidae</taxon>
        <taxon>Pleosporales</taxon>
        <taxon>Pleosporineae</taxon>
        <taxon>Phaeosphaeriaceae</taxon>
        <taxon>Ampelomyces</taxon>
    </lineage>
</organism>
<dbReference type="InterPro" id="IPR050316">
    <property type="entry name" value="Tyrosinase/Hemocyanin"/>
</dbReference>
<dbReference type="InterPro" id="IPR002227">
    <property type="entry name" value="Tyrosinase_Cu-bd"/>
</dbReference>
<keyword evidence="2" id="KW-0560">Oxidoreductase</keyword>
<feature type="domain" description="Tyrosinase copper-binding" evidence="3">
    <location>
        <begin position="56"/>
        <end position="73"/>
    </location>
</feature>
<accession>A0A6A5QQA4</accession>
<evidence type="ECO:0000259" key="4">
    <source>
        <dbReference type="PROSITE" id="PS00498"/>
    </source>
</evidence>
<dbReference type="GO" id="GO:0046872">
    <property type="term" value="F:metal ion binding"/>
    <property type="evidence" value="ECO:0007669"/>
    <property type="project" value="UniProtKB-KW"/>
</dbReference>
<evidence type="ECO:0000256" key="2">
    <source>
        <dbReference type="ARBA" id="ARBA00023002"/>
    </source>
</evidence>
<dbReference type="GO" id="GO:0016491">
    <property type="term" value="F:oxidoreductase activity"/>
    <property type="evidence" value="ECO:0007669"/>
    <property type="project" value="UniProtKB-KW"/>
</dbReference>
<dbReference type="SUPFAM" id="SSF48056">
    <property type="entry name" value="Di-copper centre-containing domain"/>
    <property type="match status" value="1"/>
</dbReference>
<protein>
    <recommendedName>
        <fullName evidence="3 4">Tyrosinase copper-binding domain-containing protein</fullName>
    </recommendedName>
</protein>
<sequence>MLFRTTLSESQKRNYIKAVLCLAEKPPKTPAAIAAGAKSRYDDFVVTHIQQTMSIHFTGNFLSWHRYYVWAYEQALRNECGYEGYQPYWNWGLYQDPRISPIFDGSATSLSGDGACVAGRKAICVPNDADCAVRLEPADGGGCVTSGPFAKTIAENITVNPQADGLGYNPRCLSRDLSTEALKSATEERIVSLILNSQDITTFQDTMQYVVTGDLGVHGAGHYGIGGDANGDLYNSPSDPAFFAHHAMVDLTWWTWQNLGPGTRQNAVAGTVTFMNNPPSRNASLADGLDLGYSGVQNITIGKVMDTLAGPFCYVYS</sequence>
<keyword evidence="1" id="KW-0479">Metal-binding</keyword>
<dbReference type="Pfam" id="PF00264">
    <property type="entry name" value="Tyrosinase"/>
    <property type="match status" value="1"/>
</dbReference>
<dbReference type="AlphaFoldDB" id="A0A6A5QQA4"/>
<evidence type="ECO:0000313" key="6">
    <source>
        <dbReference type="Proteomes" id="UP000800096"/>
    </source>
</evidence>
<evidence type="ECO:0000259" key="3">
    <source>
        <dbReference type="PROSITE" id="PS00497"/>
    </source>
</evidence>
<dbReference type="PANTHER" id="PTHR11474:SF125">
    <property type="entry name" value="N-ACETYL-6-HYDROXYTRYPTOPHAN OXIDASE IVOB-RELATED"/>
    <property type="match status" value="1"/>
</dbReference>